<dbReference type="Proteomes" id="UP001165120">
    <property type="component" value="Unassembled WGS sequence"/>
</dbReference>
<feature type="region of interest" description="Disordered" evidence="1">
    <location>
        <begin position="291"/>
        <end position="310"/>
    </location>
</feature>
<protein>
    <submittedName>
        <fullName evidence="2">Unnamed protein product</fullName>
    </submittedName>
</protein>
<evidence type="ECO:0000313" key="2">
    <source>
        <dbReference type="EMBL" id="GME72996.1"/>
    </source>
</evidence>
<feature type="compositionally biased region" description="Low complexity" evidence="1">
    <location>
        <begin position="292"/>
        <end position="310"/>
    </location>
</feature>
<evidence type="ECO:0000256" key="1">
    <source>
        <dbReference type="SAM" id="MobiDB-lite"/>
    </source>
</evidence>
<keyword evidence="3" id="KW-1185">Reference proteome</keyword>
<feature type="compositionally biased region" description="Acidic residues" evidence="1">
    <location>
        <begin position="41"/>
        <end position="59"/>
    </location>
</feature>
<reference evidence="2" key="1">
    <citation type="submission" date="2023-04" db="EMBL/GenBank/DDBJ databases">
        <title>Candida boidinii NBRC 10035.</title>
        <authorList>
            <person name="Ichikawa N."/>
            <person name="Sato H."/>
            <person name="Tonouchi N."/>
        </authorList>
    </citation>
    <scope>NUCLEOTIDE SEQUENCE</scope>
    <source>
        <strain evidence="2">NBRC 10035</strain>
    </source>
</reference>
<feature type="compositionally biased region" description="Polar residues" evidence="1">
    <location>
        <begin position="7"/>
        <end position="22"/>
    </location>
</feature>
<feature type="compositionally biased region" description="Basic and acidic residues" evidence="1">
    <location>
        <begin position="139"/>
        <end position="156"/>
    </location>
</feature>
<feature type="compositionally biased region" description="Polar residues" evidence="1">
    <location>
        <begin position="96"/>
        <end position="110"/>
    </location>
</feature>
<dbReference type="EMBL" id="BSXN01001420">
    <property type="protein sequence ID" value="GME72996.1"/>
    <property type="molecule type" value="Genomic_DNA"/>
</dbReference>
<proteinExistence type="predicted"/>
<dbReference type="InterPro" id="IPR013933">
    <property type="entry name" value="CRC_Rsc7/Swp82"/>
</dbReference>
<comment type="caution">
    <text evidence="2">The sequence shown here is derived from an EMBL/GenBank/DDBJ whole genome shotgun (WGS) entry which is preliminary data.</text>
</comment>
<name>A0A9W6T0R4_CANBO</name>
<organism evidence="2 3">
    <name type="scientific">Candida boidinii</name>
    <name type="common">Yeast</name>
    <dbReference type="NCBI Taxonomy" id="5477"/>
    <lineage>
        <taxon>Eukaryota</taxon>
        <taxon>Fungi</taxon>
        <taxon>Dikarya</taxon>
        <taxon>Ascomycota</taxon>
        <taxon>Saccharomycotina</taxon>
        <taxon>Pichiomycetes</taxon>
        <taxon>Pichiales</taxon>
        <taxon>Pichiaceae</taxon>
        <taxon>Ogataea</taxon>
        <taxon>Ogataea/Candida clade</taxon>
    </lineage>
</organism>
<accession>A0A9W6T0R4</accession>
<gene>
    <name evidence="2" type="ORF">Cboi02_000385500</name>
</gene>
<feature type="compositionally biased region" description="Acidic residues" evidence="1">
    <location>
        <begin position="67"/>
        <end position="93"/>
    </location>
</feature>
<feature type="compositionally biased region" description="Low complexity" evidence="1">
    <location>
        <begin position="28"/>
        <end position="40"/>
    </location>
</feature>
<dbReference type="Pfam" id="PF08624">
    <property type="entry name" value="CRC_subunit"/>
    <property type="match status" value="1"/>
</dbReference>
<evidence type="ECO:0000313" key="3">
    <source>
        <dbReference type="Proteomes" id="UP001165120"/>
    </source>
</evidence>
<dbReference type="AlphaFoldDB" id="A0A9W6T0R4"/>
<sequence>MERRSTRSSGESASVTLPQTSPRKAANKKSTAANNKIENGNENDIENDNENENDEEYVEDSSKIPNDDDDDGDEDVVEEEDDDEEDEEDDDDEKNSTVSALSTGAKSNNDSTDDRKKKRKLNNGNSTSTSTSTPIDYSKNPEVKDDAMVTPDDVKGDTKIDSSGHLLGGRQFRIKTFTLATRDNGNRLFMLSTETARCMGFRDSYLLFQKHKKLYKVIASDVEKLELISKDIIPNAYRGRTIGIIAARSVFKEFGSQVIVNSKQVTDDYYEQEARDAGGIEGEPVHYVEEYSNGSSSSHHNPNNNLGNNNKSFSQLHNGQSLNGQLQNNMIEKKNILSPANLPPPEKSWVYEHALAVRQFESMLLYDRNETIKARGIRDPYTGIVFVPQTFQPDKTSFYKVKDNSKTGKLIFDTILKDPIFKTIKTGLSGVPREIFEDCVSEDVKKAILEQQRLESL</sequence>
<feature type="region of interest" description="Disordered" evidence="1">
    <location>
        <begin position="1"/>
        <end position="156"/>
    </location>
</feature>